<evidence type="ECO:0000313" key="3">
    <source>
        <dbReference type="Proteomes" id="UP001476798"/>
    </source>
</evidence>
<dbReference type="EMBL" id="JAHRIO010060765">
    <property type="protein sequence ID" value="MEQ2178283.1"/>
    <property type="molecule type" value="Genomic_DNA"/>
</dbReference>
<comment type="caution">
    <text evidence="2">The sequence shown here is derived from an EMBL/GenBank/DDBJ whole genome shotgun (WGS) entry which is preliminary data.</text>
</comment>
<keyword evidence="3" id="KW-1185">Reference proteome</keyword>
<evidence type="ECO:0000256" key="1">
    <source>
        <dbReference type="SAM" id="MobiDB-lite"/>
    </source>
</evidence>
<sequence length="140" mass="14945">MFSGKGASSLLSATSPAARLCDGMSLGHFLCDGSIGAEMPSRDFSATSAAFRTTSSPGASMHFSSNNEKTHFKRPGRERGGYSCWTGLPEVLICAEQRMLENVGTRRPYIVGDVFVGRMGPGKIPPESLHDLVSTMTGRL</sequence>
<proteinExistence type="predicted"/>
<feature type="region of interest" description="Disordered" evidence="1">
    <location>
        <begin position="54"/>
        <end position="76"/>
    </location>
</feature>
<reference evidence="2 3" key="1">
    <citation type="submission" date="2021-06" db="EMBL/GenBank/DDBJ databases">
        <authorList>
            <person name="Palmer J.M."/>
        </authorList>
    </citation>
    <scope>NUCLEOTIDE SEQUENCE [LARGE SCALE GENOMIC DNA]</scope>
    <source>
        <strain evidence="2 3">GA_2019</strain>
        <tissue evidence="2">Muscle</tissue>
    </source>
</reference>
<organism evidence="2 3">
    <name type="scientific">Goodea atripinnis</name>
    <dbReference type="NCBI Taxonomy" id="208336"/>
    <lineage>
        <taxon>Eukaryota</taxon>
        <taxon>Metazoa</taxon>
        <taxon>Chordata</taxon>
        <taxon>Craniata</taxon>
        <taxon>Vertebrata</taxon>
        <taxon>Euteleostomi</taxon>
        <taxon>Actinopterygii</taxon>
        <taxon>Neopterygii</taxon>
        <taxon>Teleostei</taxon>
        <taxon>Neoteleostei</taxon>
        <taxon>Acanthomorphata</taxon>
        <taxon>Ovalentaria</taxon>
        <taxon>Atherinomorphae</taxon>
        <taxon>Cyprinodontiformes</taxon>
        <taxon>Goodeidae</taxon>
        <taxon>Goodea</taxon>
    </lineage>
</organism>
<evidence type="ECO:0000313" key="2">
    <source>
        <dbReference type="EMBL" id="MEQ2178283.1"/>
    </source>
</evidence>
<gene>
    <name evidence="2" type="ORF">GOODEAATRI_012421</name>
</gene>
<dbReference type="Proteomes" id="UP001476798">
    <property type="component" value="Unassembled WGS sequence"/>
</dbReference>
<accession>A0ABV0P3S8</accession>
<name>A0ABV0P3S8_9TELE</name>
<protein>
    <submittedName>
        <fullName evidence="2">Uncharacterized protein</fullName>
    </submittedName>
</protein>